<reference evidence="2" key="1">
    <citation type="submission" date="2018-06" db="EMBL/GenBank/DDBJ databases">
        <authorList>
            <person name="Zhirakovskaya E."/>
        </authorList>
    </citation>
    <scope>NUCLEOTIDE SEQUENCE</scope>
</reference>
<proteinExistence type="predicted"/>
<dbReference type="InterPro" id="IPR011335">
    <property type="entry name" value="Restrct_endonuc-II-like"/>
</dbReference>
<dbReference type="SUPFAM" id="SSF52980">
    <property type="entry name" value="Restriction endonuclease-like"/>
    <property type="match status" value="1"/>
</dbReference>
<dbReference type="EMBL" id="UOEK01000470">
    <property type="protein sequence ID" value="VAW08552.1"/>
    <property type="molecule type" value="Genomic_DNA"/>
</dbReference>
<dbReference type="Pfam" id="PF12705">
    <property type="entry name" value="PDDEXK_1"/>
    <property type="match status" value="1"/>
</dbReference>
<dbReference type="Gene3D" id="3.90.320.10">
    <property type="match status" value="1"/>
</dbReference>
<sequence>MELPITVPGPDLSVSATTYVAFRQCPASAVARLQGIYGPESRASFKGTLAHRVFARHLEEGPIDASDVADVCRQEIGKGLNAKLNSVGLKPPELRLVIQEVGALYERFRTFSAVGFRSSEVYVDVDAGTGVTLRGRIDAVFESDDGGTRLIDWKTGQLGDADDQLAFYALAWTARTGDVPSLIEALSVQTGERTAQVPSERTVRRTAEDVGGLVDTVRTLFAAQELGERRAGPWCRWCPILSDCLEGSAATDLYDRG</sequence>
<evidence type="ECO:0000259" key="1">
    <source>
        <dbReference type="Pfam" id="PF12705"/>
    </source>
</evidence>
<protein>
    <recommendedName>
        <fullName evidence="1">PD-(D/E)XK endonuclease-like domain-containing protein</fullName>
    </recommendedName>
</protein>
<organism evidence="2">
    <name type="scientific">hydrothermal vent metagenome</name>
    <dbReference type="NCBI Taxonomy" id="652676"/>
    <lineage>
        <taxon>unclassified sequences</taxon>
        <taxon>metagenomes</taxon>
        <taxon>ecological metagenomes</taxon>
    </lineage>
</organism>
<evidence type="ECO:0000313" key="2">
    <source>
        <dbReference type="EMBL" id="VAW08552.1"/>
    </source>
</evidence>
<gene>
    <name evidence="2" type="ORF">MNBD_ACTINO02-2934</name>
</gene>
<feature type="domain" description="PD-(D/E)XK endonuclease-like" evidence="1">
    <location>
        <begin position="14"/>
        <end position="244"/>
    </location>
</feature>
<dbReference type="InterPro" id="IPR038726">
    <property type="entry name" value="PDDEXK_AddAB-type"/>
</dbReference>
<dbReference type="AlphaFoldDB" id="A0A3B0T281"/>
<accession>A0A3B0T281</accession>
<dbReference type="InterPro" id="IPR011604">
    <property type="entry name" value="PDDEXK-like_dom_sf"/>
</dbReference>
<name>A0A3B0T281_9ZZZZ</name>